<reference evidence="1 2" key="1">
    <citation type="submission" date="2016-05" db="EMBL/GenBank/DDBJ databases">
        <title>Draft genome sequence of Moraxella nonliquefaciens CCUG 348T.</title>
        <authorList>
            <person name="Salva-Serra F."/>
            <person name="Engstrom-Jakobsson H."/>
            <person name="Thorell K."/>
            <person name="Gonzales-Siles L."/>
            <person name="Karlsson R."/>
            <person name="Boulund F."/>
            <person name="Engstrand L."/>
            <person name="Kristiansson E."/>
            <person name="Moore E."/>
        </authorList>
    </citation>
    <scope>NUCLEOTIDE SEQUENCE [LARGE SCALE GENOMIC DNA]</scope>
    <source>
        <strain evidence="1 2">CCUG 348</strain>
    </source>
</reference>
<protein>
    <submittedName>
        <fullName evidence="1">Uncharacterized protein</fullName>
    </submittedName>
</protein>
<comment type="caution">
    <text evidence="1">The sequence shown here is derived from an EMBL/GenBank/DDBJ whole genome shotgun (WGS) entry which is preliminary data.</text>
</comment>
<organism evidence="1 2">
    <name type="scientific">Moraxella nonliquefaciens</name>
    <dbReference type="NCBI Taxonomy" id="478"/>
    <lineage>
        <taxon>Bacteria</taxon>
        <taxon>Pseudomonadati</taxon>
        <taxon>Pseudomonadota</taxon>
        <taxon>Gammaproteobacteria</taxon>
        <taxon>Moraxellales</taxon>
        <taxon>Moraxellaceae</taxon>
        <taxon>Moraxella</taxon>
    </lineage>
</organism>
<name>A0A1B8QKQ5_MORNO</name>
<dbReference type="AlphaFoldDB" id="A0A1B8QKQ5"/>
<sequence>MSVGHVHHHYEFKRAIVKNNHKNVNKNHANLIKTDKFLPKFEYFFGHKRKDDGQFSLNMAVIIIDLDYY</sequence>
<accession>A0A1B8QKQ5</accession>
<evidence type="ECO:0000313" key="1">
    <source>
        <dbReference type="EMBL" id="OBX84107.1"/>
    </source>
</evidence>
<proteinExistence type="predicted"/>
<dbReference type="EMBL" id="LXTW01000023">
    <property type="protein sequence ID" value="OBX84107.1"/>
    <property type="molecule type" value="Genomic_DNA"/>
</dbReference>
<evidence type="ECO:0000313" key="2">
    <source>
        <dbReference type="Proteomes" id="UP000092575"/>
    </source>
</evidence>
<gene>
    <name evidence="1" type="ORF">A7456_03315</name>
</gene>
<dbReference type="STRING" id="478.A7456_03315"/>
<dbReference type="Proteomes" id="UP000092575">
    <property type="component" value="Unassembled WGS sequence"/>
</dbReference>